<evidence type="ECO:0000259" key="3">
    <source>
        <dbReference type="SMART" id="SM00014"/>
    </source>
</evidence>
<dbReference type="InterPro" id="IPR036938">
    <property type="entry name" value="PAP2/HPO_sf"/>
</dbReference>
<dbReference type="Gene3D" id="1.20.144.10">
    <property type="entry name" value="Phosphatidic acid phosphatase type 2/haloperoxidase"/>
    <property type="match status" value="1"/>
</dbReference>
<comment type="caution">
    <text evidence="4">The sequence shown here is derived from an EMBL/GenBank/DDBJ whole genome shotgun (WGS) entry which is preliminary data.</text>
</comment>
<gene>
    <name evidence="4" type="ORF">GCM10018793_46460</name>
</gene>
<accession>A0A919L3L5</accession>
<reference evidence="4" key="1">
    <citation type="journal article" date="2014" name="Int. J. Syst. Evol. Microbiol.">
        <title>Complete genome sequence of Corynebacterium casei LMG S-19264T (=DSM 44701T), isolated from a smear-ripened cheese.</title>
        <authorList>
            <consortium name="US DOE Joint Genome Institute (JGI-PGF)"/>
            <person name="Walter F."/>
            <person name="Albersmeier A."/>
            <person name="Kalinowski J."/>
            <person name="Ruckert C."/>
        </authorList>
    </citation>
    <scope>NUCLEOTIDE SEQUENCE</scope>
    <source>
        <strain evidence="4">JCM 5069</strain>
    </source>
</reference>
<feature type="transmembrane region" description="Helical" evidence="2">
    <location>
        <begin position="189"/>
        <end position="208"/>
    </location>
</feature>
<dbReference type="Proteomes" id="UP000603708">
    <property type="component" value="Unassembled WGS sequence"/>
</dbReference>
<feature type="domain" description="Phosphatidic acid phosphatase type 2/haloperoxidase" evidence="3">
    <location>
        <begin position="148"/>
        <end position="258"/>
    </location>
</feature>
<feature type="transmembrane region" description="Helical" evidence="2">
    <location>
        <begin position="64"/>
        <end position="85"/>
    </location>
</feature>
<feature type="transmembrane region" description="Helical" evidence="2">
    <location>
        <begin position="243"/>
        <end position="261"/>
    </location>
</feature>
<dbReference type="CDD" id="cd03392">
    <property type="entry name" value="PAP2_like_2"/>
    <property type="match status" value="1"/>
</dbReference>
<keyword evidence="5" id="KW-1185">Reference proteome</keyword>
<evidence type="ECO:0000313" key="5">
    <source>
        <dbReference type="Proteomes" id="UP000603708"/>
    </source>
</evidence>
<protein>
    <recommendedName>
        <fullName evidence="3">Phosphatidic acid phosphatase type 2/haloperoxidase domain-containing protein</fullName>
    </recommendedName>
</protein>
<evidence type="ECO:0000256" key="2">
    <source>
        <dbReference type="SAM" id="Phobius"/>
    </source>
</evidence>
<dbReference type="AlphaFoldDB" id="A0A919L3L5"/>
<dbReference type="Pfam" id="PF01569">
    <property type="entry name" value="PAP2"/>
    <property type="match status" value="1"/>
</dbReference>
<feature type="transmembrane region" description="Helical" evidence="2">
    <location>
        <begin position="215"/>
        <end position="237"/>
    </location>
</feature>
<reference evidence="4" key="2">
    <citation type="submission" date="2020-09" db="EMBL/GenBank/DDBJ databases">
        <authorList>
            <person name="Sun Q."/>
            <person name="Ohkuma M."/>
        </authorList>
    </citation>
    <scope>NUCLEOTIDE SEQUENCE</scope>
    <source>
        <strain evidence="4">JCM 5069</strain>
    </source>
</reference>
<evidence type="ECO:0000313" key="4">
    <source>
        <dbReference type="EMBL" id="GHH83710.1"/>
    </source>
</evidence>
<organism evidence="4 5">
    <name type="scientific">Streptomyces sulfonofaciens</name>
    <dbReference type="NCBI Taxonomy" id="68272"/>
    <lineage>
        <taxon>Bacteria</taxon>
        <taxon>Bacillati</taxon>
        <taxon>Actinomycetota</taxon>
        <taxon>Actinomycetes</taxon>
        <taxon>Kitasatosporales</taxon>
        <taxon>Streptomycetaceae</taxon>
        <taxon>Streptomyces</taxon>
    </lineage>
</organism>
<name>A0A919L3L5_9ACTN</name>
<dbReference type="PANTHER" id="PTHR14969:SF13">
    <property type="entry name" value="AT30094P"/>
    <property type="match status" value="1"/>
</dbReference>
<sequence>MTSDGTSGARPGGGPPRPAAPAPPSRPAAPVPPGPADPEARSADPGTPSAPAGPPAPLVPGAGLPLWFGLAAALAFAALSTVVALSSGRPLPWDGSTHAWGVQHRAPVAVAVARAVTRTGTGVLPYALVVLAGLLTGRGARGRLLAAAGCLACLVAGQAVRVTVLVLIARPRPPAADWATHASSWSFPSGHASTSAITAGVLVSALLLRSPPGRGPLVAVVGCWGAAVALTRVYLGVHWLTDIVGGWLFALAWLCLCGRALRPPVPSRRAGPG</sequence>
<dbReference type="PANTHER" id="PTHR14969">
    <property type="entry name" value="SPHINGOSINE-1-PHOSPHATE PHOSPHOHYDROLASE"/>
    <property type="match status" value="1"/>
</dbReference>
<feature type="region of interest" description="Disordered" evidence="1">
    <location>
        <begin position="1"/>
        <end position="56"/>
    </location>
</feature>
<keyword evidence="2" id="KW-1133">Transmembrane helix</keyword>
<feature type="compositionally biased region" description="Pro residues" evidence="1">
    <location>
        <begin position="13"/>
        <end position="36"/>
    </location>
</feature>
<keyword evidence="2" id="KW-0472">Membrane</keyword>
<keyword evidence="2" id="KW-0812">Transmembrane</keyword>
<dbReference type="SMART" id="SM00014">
    <property type="entry name" value="acidPPc"/>
    <property type="match status" value="1"/>
</dbReference>
<feature type="transmembrane region" description="Helical" evidence="2">
    <location>
        <begin position="144"/>
        <end position="169"/>
    </location>
</feature>
<proteinExistence type="predicted"/>
<evidence type="ECO:0000256" key="1">
    <source>
        <dbReference type="SAM" id="MobiDB-lite"/>
    </source>
</evidence>
<dbReference type="SUPFAM" id="SSF48317">
    <property type="entry name" value="Acid phosphatase/Vanadium-dependent haloperoxidase"/>
    <property type="match status" value="1"/>
</dbReference>
<dbReference type="InterPro" id="IPR000326">
    <property type="entry name" value="PAP2/HPO"/>
</dbReference>
<dbReference type="EMBL" id="BNCD01000014">
    <property type="protein sequence ID" value="GHH83710.1"/>
    <property type="molecule type" value="Genomic_DNA"/>
</dbReference>